<evidence type="ECO:0008006" key="3">
    <source>
        <dbReference type="Google" id="ProtNLM"/>
    </source>
</evidence>
<dbReference type="RefSeq" id="WP_206718726.1">
    <property type="nucleotide sequence ID" value="NZ_CP071091.1"/>
</dbReference>
<proteinExistence type="predicted"/>
<protein>
    <recommendedName>
        <fullName evidence="3">Lipoprotein</fullName>
    </recommendedName>
</protein>
<evidence type="ECO:0000313" key="2">
    <source>
        <dbReference type="Proteomes" id="UP000663090"/>
    </source>
</evidence>
<keyword evidence="2" id="KW-1185">Reference proteome</keyword>
<reference evidence="1 2" key="1">
    <citation type="submission" date="2021-02" db="EMBL/GenBank/DDBJ databases">
        <title>De Novo genome assembly of isolated myxobacteria.</title>
        <authorList>
            <person name="Stevens D.C."/>
        </authorList>
    </citation>
    <scope>NUCLEOTIDE SEQUENCE [LARGE SCALE GENOMIC DNA]</scope>
    <source>
        <strain evidence="1 2">SCHIC003</strain>
    </source>
</reference>
<accession>A0ABX7NF50</accession>
<dbReference type="Proteomes" id="UP000663090">
    <property type="component" value="Chromosome"/>
</dbReference>
<dbReference type="EMBL" id="CP071091">
    <property type="protein sequence ID" value="QSQ17091.1"/>
    <property type="molecule type" value="Genomic_DNA"/>
</dbReference>
<name>A0ABX7NF50_9BACT</name>
<gene>
    <name evidence="1" type="ORF">JY572_13960</name>
</gene>
<sequence length="298" mass="32840">MRMLLFVTVFFCAVGCGAHSRQVAPLGTETPASPTSSVDDAELLRVQARAHAIVASEHAAIAATDALLSSKDVVVDPARMQMNLTVPHEGAWYGLFGRLDEAGNFIAAVAWKAPLEEPQWMERVPVESLPTDFSAPARAVVTARGITEEMFGRPTVNPVVLREDSGELTVYTLQGTHEQDRLYFGGDLRFRFSRDGRSILEQVKLHSSVITVEIVTEETKRTTGSVHSHVLFKGPQETELALMMLYPSLSLLTVFHADSEVAYFLRPDGSIGIYDQKTRQLRVLQPEGSFTVPTEPEE</sequence>
<evidence type="ECO:0000313" key="1">
    <source>
        <dbReference type="EMBL" id="QSQ17091.1"/>
    </source>
</evidence>
<organism evidence="1 2">
    <name type="scientific">Myxococcus landrumensis</name>
    <dbReference type="NCBI Taxonomy" id="2813577"/>
    <lineage>
        <taxon>Bacteria</taxon>
        <taxon>Pseudomonadati</taxon>
        <taxon>Myxococcota</taxon>
        <taxon>Myxococcia</taxon>
        <taxon>Myxococcales</taxon>
        <taxon>Cystobacterineae</taxon>
        <taxon>Myxococcaceae</taxon>
        <taxon>Myxococcus</taxon>
    </lineage>
</organism>